<dbReference type="Pfam" id="PF02687">
    <property type="entry name" value="FtsX"/>
    <property type="match status" value="1"/>
</dbReference>
<keyword evidence="2" id="KW-1003">Cell membrane</keyword>
<feature type="transmembrane region" description="Helical" evidence="7">
    <location>
        <begin position="439"/>
        <end position="466"/>
    </location>
</feature>
<dbReference type="PANTHER" id="PTHR30572">
    <property type="entry name" value="MEMBRANE COMPONENT OF TRANSPORTER-RELATED"/>
    <property type="match status" value="1"/>
</dbReference>
<proteinExistence type="inferred from homology"/>
<organism evidence="10 11">
    <name type="scientific">Candidatus Acidiferrum panamense</name>
    <dbReference type="NCBI Taxonomy" id="2741543"/>
    <lineage>
        <taxon>Bacteria</taxon>
        <taxon>Pseudomonadati</taxon>
        <taxon>Acidobacteriota</taxon>
        <taxon>Terriglobia</taxon>
        <taxon>Candidatus Acidiferrales</taxon>
        <taxon>Candidatus Acidiferrum</taxon>
    </lineage>
</organism>
<evidence type="ECO:0000256" key="2">
    <source>
        <dbReference type="ARBA" id="ARBA00022475"/>
    </source>
</evidence>
<dbReference type="Proteomes" id="UP000567293">
    <property type="component" value="Unassembled WGS sequence"/>
</dbReference>
<keyword evidence="4 7" id="KW-1133">Transmembrane helix</keyword>
<dbReference type="AlphaFoldDB" id="A0A7V8SZH2"/>
<keyword evidence="5 7" id="KW-0472">Membrane</keyword>
<feature type="domain" description="ABC3 transporter permease C-terminal" evidence="8">
    <location>
        <begin position="352"/>
        <end position="458"/>
    </location>
</feature>
<dbReference type="PANTHER" id="PTHR30572:SF4">
    <property type="entry name" value="ABC TRANSPORTER PERMEASE YTRF"/>
    <property type="match status" value="1"/>
</dbReference>
<sequence length="510" mass="55914">MSTVMSFLRKLALWFRRGQFGQELEEEMAFHREQIERELREQGKTRDEAGYAAMRQFGNTARIRERSHEVIAFSMETVLQDVRFALRQMKRNPGFAVTAVLVLALGIGASTAIFGFVDAALIRPLPYTQPSQLVVLYETTTMGKRYHLSYLDYLDWNRDNTVFQSIDLYTPYGFTLKTPDGLQAVTGSHVTAGFFRELGVVPAIGRDFRPGDDQASAPHTVLLSYSTWQARYGGRKDVLGQTVVLDGNPNEIVGVLPPSFHFAPVEPAEFWTTVRASDQCEKMRACKDFFGLARLKPGVSFQAALADIQTIAAQLEREYPDANQNRGAYMMTATDVIVGNTRPILLALLGGAALLLLIATVNVASLLLVRSESRRREMAVRGALGASRARLVRQFVTEGLTLVAGAGVLGVAGACGVMQQPVRLIPEDMLAKMPYLEGLGLNVHIVLFACGIFLATGAIFSLTPILRHFPGDLREGLTSGGRSSAGVAWRRLGANLVVVELTVAMVLLVS</sequence>
<evidence type="ECO:0000256" key="4">
    <source>
        <dbReference type="ARBA" id="ARBA00022989"/>
    </source>
</evidence>
<keyword evidence="3 7" id="KW-0812">Transmembrane</keyword>
<dbReference type="InterPro" id="IPR025857">
    <property type="entry name" value="MacB_PCD"/>
</dbReference>
<evidence type="ECO:0000256" key="1">
    <source>
        <dbReference type="ARBA" id="ARBA00004651"/>
    </source>
</evidence>
<dbReference type="InterPro" id="IPR047928">
    <property type="entry name" value="Perm_prefix_1"/>
</dbReference>
<comment type="subcellular location">
    <subcellularLocation>
        <location evidence="1">Cell membrane</location>
        <topology evidence="1">Multi-pass membrane protein</topology>
    </subcellularLocation>
</comment>
<evidence type="ECO:0000313" key="11">
    <source>
        <dbReference type="Proteomes" id="UP000567293"/>
    </source>
</evidence>
<reference evidence="10" key="1">
    <citation type="submission" date="2020-06" db="EMBL/GenBank/DDBJ databases">
        <title>Legume-microbial interactions unlock mineral nutrients during tropical forest succession.</title>
        <authorList>
            <person name="Epihov D.Z."/>
        </authorList>
    </citation>
    <scope>NUCLEOTIDE SEQUENCE [LARGE SCALE GENOMIC DNA]</scope>
    <source>
        <strain evidence="10">Pan2503</strain>
    </source>
</reference>
<dbReference type="InterPro" id="IPR050250">
    <property type="entry name" value="Macrolide_Exporter_MacB"/>
</dbReference>
<gene>
    <name evidence="10" type="ORF">HRJ53_24325</name>
</gene>
<evidence type="ECO:0000256" key="3">
    <source>
        <dbReference type="ARBA" id="ARBA00022692"/>
    </source>
</evidence>
<feature type="transmembrane region" description="Helical" evidence="7">
    <location>
        <begin position="400"/>
        <end position="419"/>
    </location>
</feature>
<dbReference type="GO" id="GO:0022857">
    <property type="term" value="F:transmembrane transporter activity"/>
    <property type="evidence" value="ECO:0007669"/>
    <property type="project" value="TreeGrafter"/>
</dbReference>
<evidence type="ECO:0000256" key="6">
    <source>
        <dbReference type="ARBA" id="ARBA00038076"/>
    </source>
</evidence>
<evidence type="ECO:0000259" key="8">
    <source>
        <dbReference type="Pfam" id="PF02687"/>
    </source>
</evidence>
<keyword evidence="11" id="KW-1185">Reference proteome</keyword>
<evidence type="ECO:0000256" key="5">
    <source>
        <dbReference type="ARBA" id="ARBA00023136"/>
    </source>
</evidence>
<dbReference type="NCBIfam" id="NF038403">
    <property type="entry name" value="perm_prefix_1"/>
    <property type="match status" value="1"/>
</dbReference>
<evidence type="ECO:0000313" key="10">
    <source>
        <dbReference type="EMBL" id="MBA0088123.1"/>
    </source>
</evidence>
<evidence type="ECO:0000256" key="7">
    <source>
        <dbReference type="SAM" id="Phobius"/>
    </source>
</evidence>
<feature type="domain" description="MacB-like periplasmic core" evidence="9">
    <location>
        <begin position="98"/>
        <end position="310"/>
    </location>
</feature>
<comment type="similarity">
    <text evidence="6">Belongs to the ABC-4 integral membrane protein family.</text>
</comment>
<protein>
    <submittedName>
        <fullName evidence="10">ABC transporter permease</fullName>
    </submittedName>
</protein>
<feature type="non-terminal residue" evidence="10">
    <location>
        <position position="510"/>
    </location>
</feature>
<dbReference type="Pfam" id="PF12704">
    <property type="entry name" value="MacB_PCD"/>
    <property type="match status" value="1"/>
</dbReference>
<comment type="caution">
    <text evidence="10">The sequence shown here is derived from an EMBL/GenBank/DDBJ whole genome shotgun (WGS) entry which is preliminary data.</text>
</comment>
<feature type="transmembrane region" description="Helical" evidence="7">
    <location>
        <begin position="95"/>
        <end position="117"/>
    </location>
</feature>
<evidence type="ECO:0000259" key="9">
    <source>
        <dbReference type="Pfam" id="PF12704"/>
    </source>
</evidence>
<feature type="transmembrane region" description="Helical" evidence="7">
    <location>
        <begin position="487"/>
        <end position="509"/>
    </location>
</feature>
<feature type="transmembrane region" description="Helical" evidence="7">
    <location>
        <begin position="344"/>
        <end position="369"/>
    </location>
</feature>
<name>A0A7V8SZH2_9BACT</name>
<dbReference type="InterPro" id="IPR003838">
    <property type="entry name" value="ABC3_permease_C"/>
</dbReference>
<accession>A0A7V8SZH2</accession>
<dbReference type="GO" id="GO:0005886">
    <property type="term" value="C:plasma membrane"/>
    <property type="evidence" value="ECO:0007669"/>
    <property type="project" value="UniProtKB-SubCell"/>
</dbReference>
<dbReference type="EMBL" id="JACDQQ010002353">
    <property type="protein sequence ID" value="MBA0088123.1"/>
    <property type="molecule type" value="Genomic_DNA"/>
</dbReference>